<sequence length="601" mass="69591">MSFYAKIKDQVTELTGQFNYPNDGTAFGHFILRECFNKIIDFEYDGTDYDSFIKDHIVDMANDLGNDAIFTNQKNREIIVFQFKYSNGQLLNTNEIKKNKKFVDWILNISPDHLTPNPKLKKILDEEISLILTPENIATNNYSVSFYYIDNGFEGTIKTDIKALYTNYNDKGINFQIKFYNYEELEELYDDIEIPKNEVTLKVVPNEYFIKKVSYHDTIETPVETIVTSIMANSLKPIIEEKKELILALNVRYYKGENDINSKIKTEYSKGKKSNFWILNNGINAVCEDFEIDNGSLKIKNFQIVNGGQTTKTLTRIVNDLPDEVQILMRLTKIKDKTQTSKISMDIAVASNSQNAISARDLHSGDRIQNKIFANLDAVGIFYDKKDGEWATLSKKKYRNPFGNSPMHLKIHNTDLGVAYLSFYLQVPISTAGRHKLVFSEIYYDQIFSMTTNEDDQFYKLMLAYRIAERVNRIKTEKINSYEILQNNYINDVLVALAGIYFFKDNLTKIATVEDLTEKLKEVKGQPNINSTEKYTLNLDPTFDDFILKEIGSVQNILDVKKEAKKEFANADWIPNDTNNWLKKDGTYREIYEKVIKKLKQ</sequence>
<protein>
    <recommendedName>
        <fullName evidence="1">Abortive phage infection protein C-terminal domain-containing protein</fullName>
    </recommendedName>
</protein>
<dbReference type="EMBL" id="BAABIP010000002">
    <property type="protein sequence ID" value="GAA4756485.1"/>
    <property type="molecule type" value="Genomic_DNA"/>
</dbReference>
<reference evidence="3" key="1">
    <citation type="journal article" date="2019" name="Int. J. Syst. Evol. Microbiol.">
        <title>The Global Catalogue of Microorganisms (GCM) 10K type strain sequencing project: providing services to taxonomists for standard genome sequencing and annotation.</title>
        <authorList>
            <consortium name="The Broad Institute Genomics Platform"/>
            <consortium name="The Broad Institute Genome Sequencing Center for Infectious Disease"/>
            <person name="Wu L."/>
            <person name="Ma J."/>
        </authorList>
    </citation>
    <scope>NUCLEOTIDE SEQUENCE [LARGE SCALE GENOMIC DNA]</scope>
    <source>
        <strain evidence="3">JCM 18198</strain>
    </source>
</reference>
<feature type="domain" description="Abortive phage infection protein C-terminal" evidence="1">
    <location>
        <begin position="248"/>
        <end position="523"/>
    </location>
</feature>
<dbReference type="RefSeq" id="WP_264541942.1">
    <property type="nucleotide sequence ID" value="NZ_BAABIP010000002.1"/>
</dbReference>
<proteinExistence type="predicted"/>
<evidence type="ECO:0000313" key="3">
    <source>
        <dbReference type="Proteomes" id="UP001500141"/>
    </source>
</evidence>
<evidence type="ECO:0000259" key="1">
    <source>
        <dbReference type="Pfam" id="PF10592"/>
    </source>
</evidence>
<gene>
    <name evidence="2" type="ORF">GCM10023230_00020</name>
</gene>
<evidence type="ECO:0000313" key="2">
    <source>
        <dbReference type="EMBL" id="GAA4756485.1"/>
    </source>
</evidence>
<comment type="caution">
    <text evidence="2">The sequence shown here is derived from an EMBL/GenBank/DDBJ whole genome shotgun (WGS) entry which is preliminary data.</text>
</comment>
<dbReference type="Pfam" id="PF10592">
    <property type="entry name" value="AIPR"/>
    <property type="match status" value="1"/>
</dbReference>
<dbReference type="Proteomes" id="UP001500141">
    <property type="component" value="Unassembled WGS sequence"/>
</dbReference>
<organism evidence="2 3">
    <name type="scientific">Flavobacterium hankyongi</name>
    <dbReference type="NCBI Taxonomy" id="1176532"/>
    <lineage>
        <taxon>Bacteria</taxon>
        <taxon>Pseudomonadati</taxon>
        <taxon>Bacteroidota</taxon>
        <taxon>Flavobacteriia</taxon>
        <taxon>Flavobacteriales</taxon>
        <taxon>Flavobacteriaceae</taxon>
        <taxon>Flavobacterium</taxon>
    </lineage>
</organism>
<keyword evidence="3" id="KW-1185">Reference proteome</keyword>
<name>A0ABP8ZGW9_9FLAO</name>
<accession>A0ABP8ZGW9</accession>
<dbReference type="InterPro" id="IPR018891">
    <property type="entry name" value="AIPR_C"/>
</dbReference>